<dbReference type="GO" id="GO:0005524">
    <property type="term" value="F:ATP binding"/>
    <property type="evidence" value="ECO:0007669"/>
    <property type="project" value="InterPro"/>
</dbReference>
<dbReference type="InterPro" id="IPR043529">
    <property type="entry name" value="ALPK1"/>
</dbReference>
<dbReference type="Pfam" id="PF02816">
    <property type="entry name" value="Alpha_kinase"/>
    <property type="match status" value="1"/>
</dbReference>
<dbReference type="SMART" id="SM00811">
    <property type="entry name" value="Alpha_kinase"/>
    <property type="match status" value="1"/>
</dbReference>
<dbReference type="GO" id="GO:0002753">
    <property type="term" value="P:cytoplasmic pattern recognition receptor signaling pathway"/>
    <property type="evidence" value="ECO:0007669"/>
    <property type="project" value="TreeGrafter"/>
</dbReference>
<evidence type="ECO:0000313" key="7">
    <source>
        <dbReference type="Proteomes" id="UP000011080"/>
    </source>
</evidence>
<evidence type="ECO:0000313" key="6">
    <source>
        <dbReference type="EMBL" id="ELR49764.1"/>
    </source>
</evidence>
<dbReference type="InterPro" id="IPR011009">
    <property type="entry name" value="Kinase-like_dom_sf"/>
</dbReference>
<evidence type="ECO:0000256" key="1">
    <source>
        <dbReference type="ARBA" id="ARBA00022527"/>
    </source>
</evidence>
<dbReference type="SUPFAM" id="SSF56112">
    <property type="entry name" value="Protein kinase-like (PK-like)"/>
    <property type="match status" value="1"/>
</dbReference>
<keyword evidence="1" id="KW-0723">Serine/threonine-protein kinase</keyword>
<evidence type="ECO:0000256" key="4">
    <source>
        <dbReference type="SAM" id="MobiDB-lite"/>
    </source>
</evidence>
<dbReference type="Proteomes" id="UP000011080">
    <property type="component" value="Unassembled WGS sequence"/>
</dbReference>
<reference evidence="6 7" key="1">
    <citation type="journal article" date="2012" name="Nat. Genet.">
        <title>The yak genome and adaptation to life at high altitude.</title>
        <authorList>
            <person name="Qiu Q."/>
            <person name="Zhang G."/>
            <person name="Ma T."/>
            <person name="Qian W."/>
            <person name="Wang J."/>
            <person name="Ye Z."/>
            <person name="Cao C."/>
            <person name="Hu Q."/>
            <person name="Kim J."/>
            <person name="Larkin D.M."/>
            <person name="Auvil L."/>
            <person name="Capitanu B."/>
            <person name="Ma J."/>
            <person name="Lewin H.A."/>
            <person name="Qian X."/>
            <person name="Lang Y."/>
            <person name="Zhou R."/>
            <person name="Wang L."/>
            <person name="Wang K."/>
            <person name="Xia J."/>
            <person name="Liao S."/>
            <person name="Pan S."/>
            <person name="Lu X."/>
            <person name="Hou H."/>
            <person name="Wang Y."/>
            <person name="Zang X."/>
            <person name="Yin Y."/>
            <person name="Ma H."/>
            <person name="Zhang J."/>
            <person name="Wang Z."/>
            <person name="Zhang Y."/>
            <person name="Zhang D."/>
            <person name="Yonezawa T."/>
            <person name="Hasegawa M."/>
            <person name="Zhong Y."/>
            <person name="Liu W."/>
            <person name="Zhang Y."/>
            <person name="Huang Z."/>
            <person name="Zhang S."/>
            <person name="Long R."/>
            <person name="Yang H."/>
            <person name="Wang J."/>
            <person name="Lenstra J.A."/>
            <person name="Cooper D.N."/>
            <person name="Wu Y."/>
            <person name="Wang J."/>
            <person name="Shi P."/>
            <person name="Wang J."/>
            <person name="Liu J."/>
        </authorList>
    </citation>
    <scope>NUCLEOTIDE SEQUENCE [LARGE SCALE GENOMIC DNA]</scope>
    <source>
        <strain evidence="7">yakQH1</strain>
    </source>
</reference>
<evidence type="ECO:0000256" key="2">
    <source>
        <dbReference type="ARBA" id="ARBA00022679"/>
    </source>
</evidence>
<dbReference type="EMBL" id="JH882362">
    <property type="protein sequence ID" value="ELR49764.1"/>
    <property type="molecule type" value="Genomic_DNA"/>
</dbReference>
<dbReference type="FunFam" id="3.20.200.10:FF:000004">
    <property type="entry name" value="Alpha-protein kinase 1"/>
    <property type="match status" value="1"/>
</dbReference>
<dbReference type="GO" id="GO:0048029">
    <property type="term" value="F:monosaccharide binding"/>
    <property type="evidence" value="ECO:0007669"/>
    <property type="project" value="TreeGrafter"/>
</dbReference>
<dbReference type="Gene3D" id="3.30.200.20">
    <property type="entry name" value="Phosphorylase Kinase, domain 1"/>
    <property type="match status" value="1"/>
</dbReference>
<keyword evidence="3 6" id="KW-0418">Kinase</keyword>
<dbReference type="GO" id="GO:0004674">
    <property type="term" value="F:protein serine/threonine kinase activity"/>
    <property type="evidence" value="ECO:0007669"/>
    <property type="project" value="UniProtKB-KW"/>
</dbReference>
<protein>
    <submittedName>
        <fullName evidence="6">Alpha-protein kinase 1</fullName>
    </submittedName>
</protein>
<gene>
    <name evidence="6" type="ORF">M91_07238</name>
</gene>
<feature type="compositionally biased region" description="Polar residues" evidence="4">
    <location>
        <begin position="884"/>
        <end position="902"/>
    </location>
</feature>
<sequence length="1239" mass="137955">MNNQKAVATLLQECKQVLDQLLLEASDVSEEDKREDQRCRASLPSELRTLIQEAKEMKWPFVPEKWQYKQAVGPEDKTNLQDVIGASLQQLLASLKASILARDCATAAAIVFLSDRLLYGLDVSGQLLQVAKALHRLQPATPIAPQVVIRQARISMHAGKLLKAEYILSSLISNNGATGTWLYRNESDKVLVQSVCIQIRGQILQKLGMWYEAAELIWASIMGYLTLPQPDKKGISTSLGILADIFVSMSKKDYEKFKSNPDINLGLLKEFDHHLLSAAEACKLAAAFSPYTPLFVLTAMNIRGTCLLSYSSSEDCPPGMKNSYLYEAKEAFEIGLLTKKRDEPVTGRQELHSFLKAAFGLTTVHQRLYGEMETVRTASQLCSEAMGKLYTFSNSSRSQEREAVSQEIMSVITRVKEQLQVQSFSNLDDKSYVPEGFKRGLEKPILHGQVDFPKILEAYSQHHTSVCELFESTCGNNKNKQKGMKTGVCITDLKTETQNTDTVSAMEDKAHFEKGRVISSSRMAMNSQEKLRRAGRRNWAGSDAFRVSVDEDVETEAESTDHSNGGGAVLNKSLSDSLSSSSWSQLSGYKSSTSWEEVNYHVDDMSAGRELSKEGHLVDTQCSTALSDEQEVNGASRAEHPLSSELHGLSLQVPRDDRLESSQCQLHKSTPLATFPPLSTTGTSLASGGGWFKGGMQEVENVGSRNTSAHSRPLFCSASWTSDSGWPKNMTTYPSIQEEETFETIGEFQEINGDAKDGDEEEKREEIKGGTGPPFKDSPCWVDPEGKIAERAEDVPVGFHSVVDESLDKSSMVACNSYTPHWLVENPNSGKNGLSVKEQGIDPDASTVDEESPLLGSADVHTTSTCGSLRPCTWKQPHVHGAQIPSSSVSRKTSTPVLSEDCTTTEEANEPGNLLNCSQNSSLSSSWWLKSRAISSGSSEGENPWSFLNSSGSSFVSLPGMTKQAILEARTLQPDDFEKLLAGVRHDWLFQRLEHTGLFKSRQLHGAHSALLLKYSKKSELWTAQETVVYLGDYLHVTKKGRQRNAFWVHHLHQEETLGRYVGKEYKEQKGLWHHFTDVERQMTAQHYVTEFNKRLYEQKIHTQIFYIPSSVLLILEGKTIKGCVSVEPYMLGEFVKLSNNTKVVKTEYKATEYGLAYGHFSYEFSNHRDVVVDLQGWVTGNGKGLIYLTDPQIHSVDQKDVTTNFGKKGIFYFFNNQHVECNEICHRLSLTRPSIEKP</sequence>
<dbReference type="PANTHER" id="PTHR46747:SF1">
    <property type="entry name" value="ALPHA-PROTEIN KINASE 1"/>
    <property type="match status" value="1"/>
</dbReference>
<dbReference type="PANTHER" id="PTHR46747">
    <property type="entry name" value="ALPHA-PROTEIN KINASE 1"/>
    <property type="match status" value="1"/>
</dbReference>
<evidence type="ECO:0000256" key="3">
    <source>
        <dbReference type="ARBA" id="ARBA00022777"/>
    </source>
</evidence>
<feature type="non-terminal residue" evidence="6">
    <location>
        <position position="1"/>
    </location>
</feature>
<dbReference type="InterPro" id="IPR004166">
    <property type="entry name" value="a-kinase_dom"/>
</dbReference>
<dbReference type="CDD" id="cd16969">
    <property type="entry name" value="Alpha_kinase_ALPK1"/>
    <property type="match status" value="1"/>
</dbReference>
<dbReference type="AlphaFoldDB" id="L8I2M1"/>
<feature type="region of interest" description="Disordered" evidence="4">
    <location>
        <begin position="878"/>
        <end position="915"/>
    </location>
</feature>
<dbReference type="GO" id="GO:0005929">
    <property type="term" value="C:cilium"/>
    <property type="evidence" value="ECO:0007669"/>
    <property type="project" value="TreeGrafter"/>
</dbReference>
<dbReference type="Gene3D" id="3.20.200.10">
    <property type="entry name" value="MHCK/EF2 kinase"/>
    <property type="match status" value="1"/>
</dbReference>
<dbReference type="PROSITE" id="PS51158">
    <property type="entry name" value="ALPHA_KINASE"/>
    <property type="match status" value="1"/>
</dbReference>
<keyword evidence="2" id="KW-0808">Transferase</keyword>
<proteinExistence type="predicted"/>
<accession>L8I2M1</accession>
<dbReference type="STRING" id="72004.ENSBMUP00000028489"/>
<feature type="domain" description="Alpha-type protein kinase" evidence="5">
    <location>
        <begin position="1014"/>
        <end position="1234"/>
    </location>
</feature>
<evidence type="ECO:0000259" key="5">
    <source>
        <dbReference type="PROSITE" id="PS51158"/>
    </source>
</evidence>
<name>L8I2M1_9CETA</name>
<feature type="region of interest" description="Disordered" evidence="4">
    <location>
        <begin position="751"/>
        <end position="781"/>
    </location>
</feature>
<organism evidence="6 7">
    <name type="scientific">Bos mutus</name>
    <name type="common">wild yak</name>
    <dbReference type="NCBI Taxonomy" id="72004"/>
    <lineage>
        <taxon>Eukaryota</taxon>
        <taxon>Metazoa</taxon>
        <taxon>Chordata</taxon>
        <taxon>Craniata</taxon>
        <taxon>Vertebrata</taxon>
        <taxon>Euteleostomi</taxon>
        <taxon>Mammalia</taxon>
        <taxon>Eutheria</taxon>
        <taxon>Laurasiatheria</taxon>
        <taxon>Artiodactyla</taxon>
        <taxon>Ruminantia</taxon>
        <taxon>Pecora</taxon>
        <taxon>Bovidae</taxon>
        <taxon>Bovinae</taxon>
        <taxon>Bos</taxon>
    </lineage>
</organism>
<dbReference type="GO" id="GO:0045087">
    <property type="term" value="P:innate immune response"/>
    <property type="evidence" value="ECO:0007669"/>
    <property type="project" value="TreeGrafter"/>
</dbReference>